<evidence type="ECO:0000256" key="3">
    <source>
        <dbReference type="ARBA" id="ARBA00022729"/>
    </source>
</evidence>
<evidence type="ECO:0000313" key="6">
    <source>
        <dbReference type="EMBL" id="QKE25947.1"/>
    </source>
</evidence>
<dbReference type="GO" id="GO:0030313">
    <property type="term" value="C:cell envelope"/>
    <property type="evidence" value="ECO:0007669"/>
    <property type="project" value="UniProtKB-SubCell"/>
</dbReference>
<keyword evidence="7" id="KW-1185">Reference proteome</keyword>
<comment type="similarity">
    <text evidence="2">Belongs to the bacterial solute-binding protein 2 family.</text>
</comment>
<feature type="signal peptide" evidence="4">
    <location>
        <begin position="1"/>
        <end position="21"/>
    </location>
</feature>
<feature type="domain" description="Periplasmic binding protein" evidence="5">
    <location>
        <begin position="26"/>
        <end position="281"/>
    </location>
</feature>
<comment type="subcellular location">
    <subcellularLocation>
        <location evidence="1">Cell envelope</location>
    </subcellularLocation>
</comment>
<name>A0AAE7B5N2_9BACT</name>
<evidence type="ECO:0000313" key="7">
    <source>
        <dbReference type="Proteomes" id="UP000502065"/>
    </source>
</evidence>
<dbReference type="GO" id="GO:0030246">
    <property type="term" value="F:carbohydrate binding"/>
    <property type="evidence" value="ECO:0007669"/>
    <property type="project" value="UniProtKB-ARBA"/>
</dbReference>
<dbReference type="AlphaFoldDB" id="A0AAE7B5N2"/>
<keyword evidence="3 4" id="KW-0732">Signal</keyword>
<dbReference type="Pfam" id="PF13407">
    <property type="entry name" value="Peripla_BP_4"/>
    <property type="match status" value="1"/>
</dbReference>
<protein>
    <submittedName>
        <fullName evidence="6">ABC transporter, periplasmic substrate-binding protein</fullName>
    </submittedName>
</protein>
<dbReference type="KEGG" id="aaqi:AAQM_1196"/>
<dbReference type="Proteomes" id="UP000502065">
    <property type="component" value="Chromosome"/>
</dbReference>
<dbReference type="PANTHER" id="PTHR46847">
    <property type="entry name" value="D-ALLOSE-BINDING PERIPLASMIC PROTEIN-RELATED"/>
    <property type="match status" value="1"/>
</dbReference>
<dbReference type="InterPro" id="IPR028082">
    <property type="entry name" value="Peripla_BP_I"/>
</dbReference>
<gene>
    <name evidence="6" type="ORF">AAQM_1196</name>
</gene>
<evidence type="ECO:0000259" key="5">
    <source>
        <dbReference type="Pfam" id="PF13407"/>
    </source>
</evidence>
<dbReference type="PANTHER" id="PTHR46847:SF1">
    <property type="entry name" value="D-ALLOSE-BINDING PERIPLASMIC PROTEIN-RELATED"/>
    <property type="match status" value="1"/>
</dbReference>
<dbReference type="EMBL" id="CP030944">
    <property type="protein sequence ID" value="QKE25947.1"/>
    <property type="molecule type" value="Genomic_DNA"/>
</dbReference>
<feature type="chain" id="PRO_5042260824" evidence="4">
    <location>
        <begin position="22"/>
        <end position="318"/>
    </location>
</feature>
<evidence type="ECO:0000256" key="4">
    <source>
        <dbReference type="SAM" id="SignalP"/>
    </source>
</evidence>
<dbReference type="RefSeq" id="WP_129095625.1">
    <property type="nucleotide sequence ID" value="NZ_CBCSAE010000002.1"/>
</dbReference>
<proteinExistence type="inferred from homology"/>
<dbReference type="InterPro" id="IPR025997">
    <property type="entry name" value="SBP_2_dom"/>
</dbReference>
<evidence type="ECO:0000256" key="2">
    <source>
        <dbReference type="ARBA" id="ARBA00007639"/>
    </source>
</evidence>
<reference evidence="6 7" key="1">
    <citation type="submission" date="2018-07" db="EMBL/GenBank/DDBJ databases">
        <title>Identification of phenol metabolism pathways in Arcobacter.</title>
        <authorList>
            <person name="Miller W.G."/>
            <person name="Yee E."/>
            <person name="Bono J.L."/>
        </authorList>
    </citation>
    <scope>NUCLEOTIDE SEQUENCE [LARGE SCALE GENOMIC DNA]</scope>
    <source>
        <strain evidence="6 7">W63</strain>
    </source>
</reference>
<sequence length="318" mass="35687">MKINKIILFLFLFLCSLNANQSNKKIVYIVSDLEIPFWQIMSKGIKEKANEFGYEVDIYSSQNLKKNELENLAIALSSKIDGLVISPINSSSAVTLLEIAKTKNVPVVIADIGSDSEDYLSFISSDNQNGAYELGKILTKYMKELEINKEGTVGIIAIPQKRANGKARTLGFMEALNEENIKSAGLYQQVDFSYKETYNYSKKLIDENKNLRAIWLQGSDKYKGALDAIKDSKKEGEIALICFDAEPEFLEMIPKGILIGSAMQQPYLMGQEAVISLDNFFNKKEVTKEKKLPILAISKDNIEEKLQTIKLNVLGIKE</sequence>
<dbReference type="Gene3D" id="3.40.50.2300">
    <property type="match status" value="2"/>
</dbReference>
<dbReference type="SUPFAM" id="SSF53822">
    <property type="entry name" value="Periplasmic binding protein-like I"/>
    <property type="match status" value="1"/>
</dbReference>
<organism evidence="6 7">
    <name type="scientific">Arcobacter aquimarinus</name>
    <dbReference type="NCBI Taxonomy" id="1315211"/>
    <lineage>
        <taxon>Bacteria</taxon>
        <taxon>Pseudomonadati</taxon>
        <taxon>Campylobacterota</taxon>
        <taxon>Epsilonproteobacteria</taxon>
        <taxon>Campylobacterales</taxon>
        <taxon>Arcobacteraceae</taxon>
        <taxon>Arcobacter</taxon>
    </lineage>
</organism>
<accession>A0AAE7B5N2</accession>
<evidence type="ECO:0000256" key="1">
    <source>
        <dbReference type="ARBA" id="ARBA00004196"/>
    </source>
</evidence>